<feature type="domain" description="DUF5924" evidence="3">
    <location>
        <begin position="21"/>
        <end position="269"/>
    </location>
</feature>
<organism evidence="4 5">
    <name type="scientific">Solimonas fluminis</name>
    <dbReference type="NCBI Taxonomy" id="2086571"/>
    <lineage>
        <taxon>Bacteria</taxon>
        <taxon>Pseudomonadati</taxon>
        <taxon>Pseudomonadota</taxon>
        <taxon>Gammaproteobacteria</taxon>
        <taxon>Nevskiales</taxon>
        <taxon>Nevskiaceae</taxon>
        <taxon>Solimonas</taxon>
    </lineage>
</organism>
<feature type="domain" description="DUF2914" evidence="2">
    <location>
        <begin position="281"/>
        <end position="345"/>
    </location>
</feature>
<keyword evidence="1" id="KW-0472">Membrane</keyword>
<feature type="transmembrane region" description="Helical" evidence="1">
    <location>
        <begin position="29"/>
        <end position="45"/>
    </location>
</feature>
<dbReference type="Pfam" id="PF11141">
    <property type="entry name" value="DUF2914"/>
    <property type="match status" value="1"/>
</dbReference>
<accession>A0A2S5TJP6</accession>
<dbReference type="InterPro" id="IPR045968">
    <property type="entry name" value="DUF5924"/>
</dbReference>
<dbReference type="InterPro" id="IPR022606">
    <property type="entry name" value="DUF2914"/>
</dbReference>
<keyword evidence="5" id="KW-1185">Reference proteome</keyword>
<dbReference type="RefSeq" id="WP_104229421.1">
    <property type="nucleotide sequence ID" value="NZ_PSNW01000002.1"/>
</dbReference>
<dbReference type="OrthoDB" id="6934181at2"/>
<evidence type="ECO:0000256" key="1">
    <source>
        <dbReference type="SAM" id="Phobius"/>
    </source>
</evidence>
<keyword evidence="1" id="KW-0812">Transmembrane</keyword>
<sequence>MTDVSTPAPAAPSPSAPRLERWLWRCRRWWAPANFALGVGSFFLINRQEVMGLWLAGFLLLGWLMILAEGTLGQWLARLRPQWGHASPWLLRFVTQGIHQETFFFSLPFLLHTTTWTSIQALFTAAVLLAALASCWDPVYHHRMTGRPSVFLAYHALSVYVATLILLPTFVHLTTTETLAWAAAAVAVLAVPSLAQLIPQRRLRHWLASFAGAAGLGLLAWLYGPWVPPVTLWINQGVISRQVDEPAREPGPPLREISAADLNAGGLYAYSAIRAPRGLREQVFHRWLHEGREVDRIPLHIEGGREQGYRAWTRKTGFPADSTGDWKVQVITDGGQLIGEMRFRVR</sequence>
<dbReference type="Proteomes" id="UP000238220">
    <property type="component" value="Unassembled WGS sequence"/>
</dbReference>
<feature type="transmembrane region" description="Helical" evidence="1">
    <location>
        <begin position="151"/>
        <end position="173"/>
    </location>
</feature>
<feature type="transmembrane region" description="Helical" evidence="1">
    <location>
        <begin position="117"/>
        <end position="139"/>
    </location>
</feature>
<gene>
    <name evidence="4" type="ORF">C3942_05845</name>
</gene>
<evidence type="ECO:0000259" key="3">
    <source>
        <dbReference type="Pfam" id="PF19346"/>
    </source>
</evidence>
<protein>
    <submittedName>
        <fullName evidence="4">DUF2914 domain-containing protein</fullName>
    </submittedName>
</protein>
<evidence type="ECO:0000313" key="5">
    <source>
        <dbReference type="Proteomes" id="UP000238220"/>
    </source>
</evidence>
<reference evidence="4 5" key="1">
    <citation type="submission" date="2018-02" db="EMBL/GenBank/DDBJ databases">
        <title>Genome sequencing of Solimonas sp. HR-BB.</title>
        <authorList>
            <person name="Lee Y."/>
            <person name="Jeon C.O."/>
        </authorList>
    </citation>
    <scope>NUCLEOTIDE SEQUENCE [LARGE SCALE GENOMIC DNA]</scope>
    <source>
        <strain evidence="4 5">HR-BB</strain>
    </source>
</reference>
<comment type="caution">
    <text evidence="4">The sequence shown here is derived from an EMBL/GenBank/DDBJ whole genome shotgun (WGS) entry which is preliminary data.</text>
</comment>
<feature type="transmembrane region" description="Helical" evidence="1">
    <location>
        <begin position="51"/>
        <end position="77"/>
    </location>
</feature>
<name>A0A2S5TJP6_9GAMM</name>
<feature type="transmembrane region" description="Helical" evidence="1">
    <location>
        <begin position="179"/>
        <end position="199"/>
    </location>
</feature>
<feature type="transmembrane region" description="Helical" evidence="1">
    <location>
        <begin position="206"/>
        <end position="226"/>
    </location>
</feature>
<keyword evidence="1" id="KW-1133">Transmembrane helix</keyword>
<dbReference type="AlphaFoldDB" id="A0A2S5TJP6"/>
<evidence type="ECO:0000313" key="4">
    <source>
        <dbReference type="EMBL" id="PPE75195.1"/>
    </source>
</evidence>
<dbReference type="EMBL" id="PSNW01000002">
    <property type="protein sequence ID" value="PPE75195.1"/>
    <property type="molecule type" value="Genomic_DNA"/>
</dbReference>
<evidence type="ECO:0000259" key="2">
    <source>
        <dbReference type="Pfam" id="PF11141"/>
    </source>
</evidence>
<proteinExistence type="predicted"/>
<dbReference type="Pfam" id="PF19346">
    <property type="entry name" value="DUF5924"/>
    <property type="match status" value="1"/>
</dbReference>